<keyword evidence="4" id="KW-1185">Reference proteome</keyword>
<proteinExistence type="predicted"/>
<accession>A0ABZ1II47</accession>
<dbReference type="Pfam" id="PF00296">
    <property type="entry name" value="Bac_luciferase"/>
    <property type="match status" value="1"/>
</dbReference>
<name>A0ABZ1II47_9PSEU</name>
<dbReference type="PANTHER" id="PTHR43244">
    <property type="match status" value="1"/>
</dbReference>
<gene>
    <name evidence="3" type="ORF">VSH64_18670</name>
</gene>
<evidence type="ECO:0000259" key="2">
    <source>
        <dbReference type="Pfam" id="PF00296"/>
    </source>
</evidence>
<dbReference type="PANTHER" id="PTHR43244:SF1">
    <property type="entry name" value="5,10-METHYLENETETRAHYDROMETHANOPTERIN REDUCTASE"/>
    <property type="match status" value="1"/>
</dbReference>
<sequence length="343" mass="36979">MPFRVGVNVGQFFRGVPPRWDERVREIEDLGFDGIWFAEAYGSDVFTPLAWCAARTTRVRLGTAVAQIPARSPAATAMAAATLDQLSGGRVVLGLGASGPQVSEGWHGVAFPRPLARTREYVEVVRQVLAREAPLTHDGQFHRLPLPSGTGLGKPLRSTLHHLRPDLPIQLGAEGPRNVALAAEIADGWHAMFFSPEADAFHRAALDAGFSRRPGGRPARFEVIATVPVVVHEDVERAADRVRPELALYIGGMGAREANFHHDVFTRLGYADVAARVQDLYLRGEKRAAAAAIPTALVEAVALVGPVGKIREELSRWESTVVDSLAVQGLPDDLALVARAVLG</sequence>
<feature type="domain" description="Luciferase-like" evidence="2">
    <location>
        <begin position="22"/>
        <end position="323"/>
    </location>
</feature>
<dbReference type="SUPFAM" id="SSF51679">
    <property type="entry name" value="Bacterial luciferase-like"/>
    <property type="match status" value="1"/>
</dbReference>
<dbReference type="NCBIfam" id="TIGR03559">
    <property type="entry name" value="F420_Rv3520c"/>
    <property type="match status" value="1"/>
</dbReference>
<dbReference type="InterPro" id="IPR011251">
    <property type="entry name" value="Luciferase-like_dom"/>
</dbReference>
<evidence type="ECO:0000313" key="4">
    <source>
        <dbReference type="Proteomes" id="UP001330812"/>
    </source>
</evidence>
<organism evidence="3 4">
    <name type="scientific">Amycolatopsis rhabdoformis</name>
    <dbReference type="NCBI Taxonomy" id="1448059"/>
    <lineage>
        <taxon>Bacteria</taxon>
        <taxon>Bacillati</taxon>
        <taxon>Actinomycetota</taxon>
        <taxon>Actinomycetes</taxon>
        <taxon>Pseudonocardiales</taxon>
        <taxon>Pseudonocardiaceae</taxon>
        <taxon>Amycolatopsis</taxon>
    </lineage>
</organism>
<dbReference type="InterPro" id="IPR036661">
    <property type="entry name" value="Luciferase-like_sf"/>
</dbReference>
<evidence type="ECO:0000313" key="3">
    <source>
        <dbReference type="EMBL" id="WSE34096.1"/>
    </source>
</evidence>
<protein>
    <submittedName>
        <fullName evidence="3">LLM class F420-dependent oxidoreductase</fullName>
    </submittedName>
</protein>
<reference evidence="3 4" key="1">
    <citation type="journal article" date="2015" name="Int. J. Syst. Evol. Microbiol.">
        <title>Amycolatopsis rhabdoformis sp. nov., an actinomycete isolated from a tropical forest soil.</title>
        <authorList>
            <person name="Souza W.R."/>
            <person name="Silva R.E."/>
            <person name="Goodfellow M."/>
            <person name="Busarakam K."/>
            <person name="Figueiro F.S."/>
            <person name="Ferreira D."/>
            <person name="Rodrigues-Filho E."/>
            <person name="Moraes L.A.B."/>
            <person name="Zucchi T.D."/>
        </authorList>
    </citation>
    <scope>NUCLEOTIDE SEQUENCE [LARGE SCALE GENOMIC DNA]</scope>
    <source>
        <strain evidence="3 4">NCIMB 14900</strain>
    </source>
</reference>
<dbReference type="Gene3D" id="3.20.20.30">
    <property type="entry name" value="Luciferase-like domain"/>
    <property type="match status" value="1"/>
</dbReference>
<keyword evidence="1" id="KW-0560">Oxidoreductase</keyword>
<dbReference type="InterPro" id="IPR050564">
    <property type="entry name" value="F420-G6PD/mer"/>
</dbReference>
<dbReference type="Proteomes" id="UP001330812">
    <property type="component" value="Chromosome"/>
</dbReference>
<dbReference type="InterPro" id="IPR019951">
    <property type="entry name" value="F420_OxRdatse_Rv3520c_pred"/>
</dbReference>
<evidence type="ECO:0000256" key="1">
    <source>
        <dbReference type="ARBA" id="ARBA00023002"/>
    </source>
</evidence>
<dbReference type="EMBL" id="CP142149">
    <property type="protein sequence ID" value="WSE34096.1"/>
    <property type="molecule type" value="Genomic_DNA"/>
</dbReference>
<dbReference type="CDD" id="cd01097">
    <property type="entry name" value="Tetrahydromethanopterin_reductase"/>
    <property type="match status" value="1"/>
</dbReference>
<dbReference type="RefSeq" id="WP_326836893.1">
    <property type="nucleotide sequence ID" value="NZ_CP142149.1"/>
</dbReference>